<proteinExistence type="predicted"/>
<dbReference type="EMBL" id="RBAM01000147">
    <property type="protein sequence ID" value="RKN52326.1"/>
    <property type="molecule type" value="Genomic_DNA"/>
</dbReference>
<organism evidence="2 3">
    <name type="scientific">Streptomyces klenkii</name>
    <dbReference type="NCBI Taxonomy" id="1420899"/>
    <lineage>
        <taxon>Bacteria</taxon>
        <taxon>Bacillati</taxon>
        <taxon>Actinomycetota</taxon>
        <taxon>Actinomycetes</taxon>
        <taxon>Kitasatosporales</taxon>
        <taxon>Streptomycetaceae</taxon>
        <taxon>Streptomyces</taxon>
    </lineage>
</organism>
<dbReference type="InterPro" id="IPR038765">
    <property type="entry name" value="Papain-like_cys_pep_sf"/>
</dbReference>
<dbReference type="AlphaFoldDB" id="A0A3A9ZY79"/>
<evidence type="ECO:0000313" key="2">
    <source>
        <dbReference type="EMBL" id="RKN52326.1"/>
    </source>
</evidence>
<dbReference type="Proteomes" id="UP000270343">
    <property type="component" value="Unassembled WGS sequence"/>
</dbReference>
<protein>
    <recommendedName>
        <fullName evidence="4">NlpC/P60 domain-containing protein</fullName>
    </recommendedName>
</protein>
<gene>
    <name evidence="2" type="ORF">D7231_35310</name>
</gene>
<evidence type="ECO:0008006" key="4">
    <source>
        <dbReference type="Google" id="ProtNLM"/>
    </source>
</evidence>
<name>A0A3A9ZY79_9ACTN</name>
<evidence type="ECO:0000256" key="1">
    <source>
        <dbReference type="SAM" id="MobiDB-lite"/>
    </source>
</evidence>
<sequence length="244" mass="26259">MYAATMFFLGADDGDPPGLTDIEGWETMPPGDAAQAVQRSAFPDLYAGQEDAAREIAEEAGIDLYRPGGGAPAPQPTDPGTEDQCYPDEGEDAPGGGEGNGFIDSATTAWPLRVDNPRSTEGAIAWARDQAETSFSGWYRRCLAFVAQAWGWGGSGVNYAIDHYRQMPADMRHDGSRTVPPGALMYWETGGRAGHVALYLGDGLIASNDILRPDYIDIVDATEIETRWGATYVGWAPPYFPAGW</sequence>
<comment type="caution">
    <text evidence="2">The sequence shown here is derived from an EMBL/GenBank/DDBJ whole genome shotgun (WGS) entry which is preliminary data.</text>
</comment>
<reference evidence="2 3" key="1">
    <citation type="journal article" date="2015" name="Antonie Van Leeuwenhoek">
        <title>Streptomyces klenkii sp. nov., isolated from deep marine sediment.</title>
        <authorList>
            <person name="Veyisoglu A."/>
            <person name="Sahin N."/>
        </authorList>
    </citation>
    <scope>NUCLEOTIDE SEQUENCE [LARGE SCALE GENOMIC DNA]</scope>
    <source>
        <strain evidence="2 3">KCTC 29202</strain>
    </source>
</reference>
<dbReference type="SUPFAM" id="SSF54001">
    <property type="entry name" value="Cysteine proteinases"/>
    <property type="match status" value="1"/>
</dbReference>
<dbReference type="Gene3D" id="3.90.1720.10">
    <property type="entry name" value="endopeptidase domain like (from Nostoc punctiforme)"/>
    <property type="match status" value="1"/>
</dbReference>
<keyword evidence="3" id="KW-1185">Reference proteome</keyword>
<feature type="region of interest" description="Disordered" evidence="1">
    <location>
        <begin position="64"/>
        <end position="105"/>
    </location>
</feature>
<accession>A0A3A9ZY79</accession>
<evidence type="ECO:0000313" key="3">
    <source>
        <dbReference type="Proteomes" id="UP000270343"/>
    </source>
</evidence>